<dbReference type="PANTHER" id="PTHR11647:SF1">
    <property type="entry name" value="COLLAPSIN RESPONSE MEDIATOR PROTEIN"/>
    <property type="match status" value="1"/>
</dbReference>
<evidence type="ECO:0000256" key="5">
    <source>
        <dbReference type="ARBA" id="ARBA00036696"/>
    </source>
</evidence>
<evidence type="ECO:0000256" key="7">
    <source>
        <dbReference type="PIRSR" id="PIRSR611778-50"/>
    </source>
</evidence>
<keyword evidence="4" id="KW-0378">Hydrolase</keyword>
<evidence type="ECO:0000259" key="8">
    <source>
        <dbReference type="Pfam" id="PF01979"/>
    </source>
</evidence>
<dbReference type="FunFam" id="3.20.20.140:FF:000174">
    <property type="entry name" value="Dihydropyrimidinase-related protein 2"/>
    <property type="match status" value="1"/>
</dbReference>
<keyword evidence="10" id="KW-1185">Reference proteome</keyword>
<dbReference type="NCBIfam" id="TIGR02033">
    <property type="entry name" value="D-hydantoinase"/>
    <property type="match status" value="1"/>
</dbReference>
<dbReference type="EC" id="3.5.2.2" evidence="6"/>
<dbReference type="CDD" id="cd01314">
    <property type="entry name" value="D-HYD"/>
    <property type="match status" value="1"/>
</dbReference>
<feature type="domain" description="Amidohydrolase-related" evidence="8">
    <location>
        <begin position="53"/>
        <end position="448"/>
    </location>
</feature>
<dbReference type="PANTHER" id="PTHR11647">
    <property type="entry name" value="HYDRANTOINASE/DIHYDROPYRIMIDINASE FAMILY MEMBER"/>
    <property type="match status" value="1"/>
</dbReference>
<accession>A0A6A5YRJ7</accession>
<dbReference type="Gene3D" id="3.20.20.140">
    <property type="entry name" value="Metal-dependent hydrolases"/>
    <property type="match status" value="1"/>
</dbReference>
<dbReference type="AlphaFoldDB" id="A0A6A5YRJ7"/>
<evidence type="ECO:0000256" key="6">
    <source>
        <dbReference type="ARBA" id="ARBA00039113"/>
    </source>
</evidence>
<sequence length="488" mass="54063">MDFDLVIKNGLIATASDVISGQDIGVRDGKIACIGFGLPTTSSTQIIDAEGGFITPGGVDSHVHLEQWNTPTGDTWITGSRSALCGGTTTVIAFASQNKHHESVLPIVDDYAALAKGRSSCDYALHLIMTNPTPKIVNEELPFLVKEHGITSVKLYMTYDPMKLRDREILDIMVATRRLGMTTMIHAENHDMIELIIETLEARGQTDPYYHAVSRPQLAEAEATYRAIALSEMMDTPILLVHVSSETAAKHIRDAQTRLLPIYGETCPQYLYLLSERLKGENFEGAKCVCSPPLREKPADLDSMWTSIANGTFTTFSSDHAASKFGVEGGKRLGLINGRPYFKKIPNGLPGLETRLPLLYKGVQEGRITIHDYVRVSASNPAKLYGLHTKGAIQPGLDADFIIWYPEGKMEPFELTNAMLHHDIDYSPFEGMTFTNWPRYTILRGQTVWSRDGEGFMAKQDQGRYVKRGTSALGGPRNVFVNEWRPPV</sequence>
<evidence type="ECO:0000313" key="10">
    <source>
        <dbReference type="Proteomes" id="UP000799770"/>
    </source>
</evidence>
<evidence type="ECO:0000256" key="1">
    <source>
        <dbReference type="ARBA" id="ARBA00001947"/>
    </source>
</evidence>
<dbReference type="Gene3D" id="2.30.40.10">
    <property type="entry name" value="Urease, subunit C, domain 1"/>
    <property type="match status" value="1"/>
</dbReference>
<feature type="modified residue" description="N6-carboxylysine" evidence="7">
    <location>
        <position position="154"/>
    </location>
</feature>
<comment type="similarity">
    <text evidence="2">Belongs to the metallo-dependent hydrolases superfamily. Hydantoinase/dihydropyrimidinase family.</text>
</comment>
<comment type="catalytic activity">
    <reaction evidence="5">
        <text>5,6-dihydrouracil + H2O = 3-(carbamoylamino)propanoate + H(+)</text>
        <dbReference type="Rhea" id="RHEA:16121"/>
        <dbReference type="ChEBI" id="CHEBI:11892"/>
        <dbReference type="ChEBI" id="CHEBI:15377"/>
        <dbReference type="ChEBI" id="CHEBI:15378"/>
        <dbReference type="ChEBI" id="CHEBI:15901"/>
        <dbReference type="EC" id="3.5.2.2"/>
    </reaction>
</comment>
<comment type="PTM">
    <text evidence="7">Carbamylation allows a single lysine to coordinate two divalent metal cations.</text>
</comment>
<dbReference type="InterPro" id="IPR050378">
    <property type="entry name" value="Metallo-dep_Hydrolases_sf"/>
</dbReference>
<dbReference type="Pfam" id="PF01979">
    <property type="entry name" value="Amidohydro_1"/>
    <property type="match status" value="1"/>
</dbReference>
<organism evidence="9 10">
    <name type="scientific">Lophiotrema nucula</name>
    <dbReference type="NCBI Taxonomy" id="690887"/>
    <lineage>
        <taxon>Eukaryota</taxon>
        <taxon>Fungi</taxon>
        <taxon>Dikarya</taxon>
        <taxon>Ascomycota</taxon>
        <taxon>Pezizomycotina</taxon>
        <taxon>Dothideomycetes</taxon>
        <taxon>Pleosporomycetidae</taxon>
        <taxon>Pleosporales</taxon>
        <taxon>Lophiotremataceae</taxon>
        <taxon>Lophiotrema</taxon>
    </lineage>
</organism>
<evidence type="ECO:0000256" key="4">
    <source>
        <dbReference type="ARBA" id="ARBA00022801"/>
    </source>
</evidence>
<dbReference type="SUPFAM" id="SSF51338">
    <property type="entry name" value="Composite domain of metallo-dependent hydrolases"/>
    <property type="match status" value="1"/>
</dbReference>
<evidence type="ECO:0000313" key="9">
    <source>
        <dbReference type="EMBL" id="KAF2109726.1"/>
    </source>
</evidence>
<dbReference type="Proteomes" id="UP000799770">
    <property type="component" value="Unassembled WGS sequence"/>
</dbReference>
<dbReference type="InterPro" id="IPR032466">
    <property type="entry name" value="Metal_Hydrolase"/>
</dbReference>
<proteinExistence type="inferred from homology"/>
<dbReference type="InterPro" id="IPR011778">
    <property type="entry name" value="Hydantoinase/dihydroPyrase"/>
</dbReference>
<evidence type="ECO:0000256" key="2">
    <source>
        <dbReference type="ARBA" id="ARBA00008829"/>
    </source>
</evidence>
<dbReference type="InterPro" id="IPR006680">
    <property type="entry name" value="Amidohydro-rel"/>
</dbReference>
<name>A0A6A5YRJ7_9PLEO</name>
<comment type="cofactor">
    <cofactor evidence="1">
        <name>Zn(2+)</name>
        <dbReference type="ChEBI" id="CHEBI:29105"/>
    </cofactor>
</comment>
<dbReference type="GO" id="GO:0005737">
    <property type="term" value="C:cytoplasm"/>
    <property type="evidence" value="ECO:0007669"/>
    <property type="project" value="InterPro"/>
</dbReference>
<dbReference type="EMBL" id="ML977341">
    <property type="protein sequence ID" value="KAF2109726.1"/>
    <property type="molecule type" value="Genomic_DNA"/>
</dbReference>
<keyword evidence="3" id="KW-0479">Metal-binding</keyword>
<evidence type="ECO:0000256" key="3">
    <source>
        <dbReference type="ARBA" id="ARBA00022723"/>
    </source>
</evidence>
<dbReference type="SUPFAM" id="SSF51556">
    <property type="entry name" value="Metallo-dependent hydrolases"/>
    <property type="match status" value="1"/>
</dbReference>
<dbReference type="OrthoDB" id="1924787at2759"/>
<gene>
    <name evidence="9" type="ORF">BDV96DRAFT_651696</name>
</gene>
<protein>
    <recommendedName>
        <fullName evidence="6">dihydropyrimidinase</fullName>
        <ecNumber evidence="6">3.5.2.2</ecNumber>
    </recommendedName>
</protein>
<reference evidence="9" key="1">
    <citation type="journal article" date="2020" name="Stud. Mycol.">
        <title>101 Dothideomycetes genomes: a test case for predicting lifestyles and emergence of pathogens.</title>
        <authorList>
            <person name="Haridas S."/>
            <person name="Albert R."/>
            <person name="Binder M."/>
            <person name="Bloem J."/>
            <person name="Labutti K."/>
            <person name="Salamov A."/>
            <person name="Andreopoulos B."/>
            <person name="Baker S."/>
            <person name="Barry K."/>
            <person name="Bills G."/>
            <person name="Bluhm B."/>
            <person name="Cannon C."/>
            <person name="Castanera R."/>
            <person name="Culley D."/>
            <person name="Daum C."/>
            <person name="Ezra D."/>
            <person name="Gonzalez J."/>
            <person name="Henrissat B."/>
            <person name="Kuo A."/>
            <person name="Liang C."/>
            <person name="Lipzen A."/>
            <person name="Lutzoni F."/>
            <person name="Magnuson J."/>
            <person name="Mondo S."/>
            <person name="Nolan M."/>
            <person name="Ohm R."/>
            <person name="Pangilinan J."/>
            <person name="Park H.-J."/>
            <person name="Ramirez L."/>
            <person name="Alfaro M."/>
            <person name="Sun H."/>
            <person name="Tritt A."/>
            <person name="Yoshinaga Y."/>
            <person name="Zwiers L.-H."/>
            <person name="Turgeon B."/>
            <person name="Goodwin S."/>
            <person name="Spatafora J."/>
            <person name="Crous P."/>
            <person name="Grigoriev I."/>
        </authorList>
    </citation>
    <scope>NUCLEOTIDE SEQUENCE</scope>
    <source>
        <strain evidence="9">CBS 627.86</strain>
    </source>
</reference>
<dbReference type="InterPro" id="IPR011059">
    <property type="entry name" value="Metal-dep_hydrolase_composite"/>
</dbReference>
<dbReference type="GO" id="GO:0046872">
    <property type="term" value="F:metal ion binding"/>
    <property type="evidence" value="ECO:0007669"/>
    <property type="project" value="UniProtKB-KW"/>
</dbReference>
<dbReference type="GO" id="GO:0004157">
    <property type="term" value="F:dihydropyrimidinase activity"/>
    <property type="evidence" value="ECO:0007669"/>
    <property type="project" value="UniProtKB-EC"/>
</dbReference>